<name>A0A2X1BY03_BREVE</name>
<accession>A0A2X1BY03</accession>
<protein>
    <submittedName>
        <fullName evidence="2">Uncharacterized conserved protein</fullName>
    </submittedName>
</protein>
<dbReference type="Pfam" id="PF00583">
    <property type="entry name" value="Acetyltransf_1"/>
    <property type="match status" value="1"/>
</dbReference>
<dbReference type="Proteomes" id="UP000251186">
    <property type="component" value="Unassembled WGS sequence"/>
</dbReference>
<gene>
    <name evidence="2" type="ORF">NCTC11166_03056</name>
</gene>
<reference evidence="2 3" key="1">
    <citation type="submission" date="2018-06" db="EMBL/GenBank/DDBJ databases">
        <authorList>
            <consortium name="Pathogen Informatics"/>
            <person name="Doyle S."/>
        </authorList>
    </citation>
    <scope>NUCLEOTIDE SEQUENCE [LARGE SCALE GENOMIC DNA]</scope>
    <source>
        <strain evidence="2 3">NCTC11166</strain>
    </source>
</reference>
<evidence type="ECO:0000313" key="2">
    <source>
        <dbReference type="EMBL" id="SPU55654.1"/>
    </source>
</evidence>
<dbReference type="AlphaFoldDB" id="A0A2X1BY03"/>
<dbReference type="Gene3D" id="3.40.630.30">
    <property type="match status" value="1"/>
</dbReference>
<dbReference type="GO" id="GO:0016747">
    <property type="term" value="F:acyltransferase activity, transferring groups other than amino-acyl groups"/>
    <property type="evidence" value="ECO:0007669"/>
    <property type="project" value="InterPro"/>
</dbReference>
<dbReference type="RefSeq" id="WP_112863533.1">
    <property type="nucleotide sequence ID" value="NZ_UAQP01000014.1"/>
</dbReference>
<evidence type="ECO:0000313" key="3">
    <source>
        <dbReference type="Proteomes" id="UP000251186"/>
    </source>
</evidence>
<dbReference type="PROSITE" id="PS51186">
    <property type="entry name" value="GNAT"/>
    <property type="match status" value="1"/>
</dbReference>
<dbReference type="EMBL" id="UAQP01000014">
    <property type="protein sequence ID" value="SPU55654.1"/>
    <property type="molecule type" value="Genomic_DNA"/>
</dbReference>
<feature type="domain" description="N-acetyltransferase" evidence="1">
    <location>
        <begin position="17"/>
        <end position="170"/>
    </location>
</feature>
<dbReference type="InterPro" id="IPR000182">
    <property type="entry name" value="GNAT_dom"/>
</dbReference>
<dbReference type="SUPFAM" id="SSF55729">
    <property type="entry name" value="Acyl-CoA N-acyltransferases (Nat)"/>
    <property type="match status" value="1"/>
</dbReference>
<organism evidence="2 3">
    <name type="scientific">Brevundimonas vesicularis</name>
    <name type="common">Pseudomonas vesicularis</name>
    <dbReference type="NCBI Taxonomy" id="41276"/>
    <lineage>
        <taxon>Bacteria</taxon>
        <taxon>Pseudomonadati</taxon>
        <taxon>Pseudomonadota</taxon>
        <taxon>Alphaproteobacteria</taxon>
        <taxon>Caulobacterales</taxon>
        <taxon>Caulobacteraceae</taxon>
        <taxon>Brevundimonas</taxon>
    </lineage>
</organism>
<evidence type="ECO:0000259" key="1">
    <source>
        <dbReference type="PROSITE" id="PS51186"/>
    </source>
</evidence>
<proteinExistence type="predicted"/>
<sequence>MTLLDRERLVTRTGVRLEVRAARAEDERALAAFFAKVTPEDMRFRFLSTKGAPGHDQLLALLEKPSGDGESLIAWGEDGTVAATAVLAGDTAGERAEAAILLRGDLKGQGIGWTLLERLVSEARTRGYAVLESLEDRANHAALQVENDMGFDLAPVEDDPPLVWVSKRLR</sequence>
<dbReference type="InterPro" id="IPR016181">
    <property type="entry name" value="Acyl_CoA_acyltransferase"/>
</dbReference>